<dbReference type="InterPro" id="IPR036249">
    <property type="entry name" value="Thioredoxin-like_sf"/>
</dbReference>
<dbReference type="InterPro" id="IPR042266">
    <property type="entry name" value="PPPDE_sf"/>
</dbReference>
<feature type="domain" description="PPPDE" evidence="7">
    <location>
        <begin position="1"/>
        <end position="57"/>
    </location>
</feature>
<keyword evidence="2" id="KW-0645">Protease</keyword>
<name>A0A367J0E8_RHIST</name>
<dbReference type="PROSITE" id="PS51858">
    <property type="entry name" value="PPPDE"/>
    <property type="match status" value="1"/>
</dbReference>
<dbReference type="Proteomes" id="UP000253551">
    <property type="component" value="Unassembled WGS sequence"/>
</dbReference>
<dbReference type="PROSITE" id="PS51352">
    <property type="entry name" value="THIOREDOXIN_2"/>
    <property type="match status" value="1"/>
</dbReference>
<dbReference type="InterPro" id="IPR008580">
    <property type="entry name" value="PPPDE_dom"/>
</dbReference>
<dbReference type="InterPro" id="IPR013535">
    <property type="entry name" value="PUL_dom"/>
</dbReference>
<dbReference type="EMBL" id="PJQM01004753">
    <property type="protein sequence ID" value="RCH83412.1"/>
    <property type="molecule type" value="Genomic_DNA"/>
</dbReference>
<keyword evidence="3" id="KW-0378">Hydrolase</keyword>
<dbReference type="GO" id="GO:0006508">
    <property type="term" value="P:proteolysis"/>
    <property type="evidence" value="ECO:0007669"/>
    <property type="project" value="UniProtKB-KW"/>
</dbReference>
<feature type="domain" description="PUL" evidence="6">
    <location>
        <begin position="227"/>
        <end position="507"/>
    </location>
</feature>
<dbReference type="STRING" id="4846.A0A367J0E8"/>
<dbReference type="Gene3D" id="1.25.10.10">
    <property type="entry name" value="Leucine-rich Repeat Variant"/>
    <property type="match status" value="1"/>
</dbReference>
<dbReference type="PROSITE" id="PS51396">
    <property type="entry name" value="PUL"/>
    <property type="match status" value="1"/>
</dbReference>
<gene>
    <name evidence="8" type="ORF">CU098_006071</name>
</gene>
<dbReference type="InterPro" id="IPR011989">
    <property type="entry name" value="ARM-like"/>
</dbReference>
<dbReference type="Pfam" id="PF05903">
    <property type="entry name" value="Peptidase_C97"/>
    <property type="match status" value="1"/>
</dbReference>
<dbReference type="Gene3D" id="3.40.30.10">
    <property type="entry name" value="Glutaredoxin"/>
    <property type="match status" value="1"/>
</dbReference>
<feature type="non-terminal residue" evidence="8">
    <location>
        <position position="1"/>
    </location>
</feature>
<sequence length="514" mass="56998">TINNRAEKYHLLDFNCNTFSNDVCQFLCGQSIPNHITGLPAEFLNTPFGRSMLPMIENMFGQSRLNTVPSSASSSVPAEAASLLQHVSSAATSAAPTQVDPVQIAHSSTTVDQLISTYKAVVVFFTSATCPPCRMIKPDFETLIRDKNTHPNQPIKILGVVMDTSMATGASTYGITATPTFQLYLEGKKYAEFKGANYAELKSQVDMLLFEAYPPHPHRKRLLRSIVDHPNVPILYAQPGKWDMIYTKLNGFLATLDQNQKAIVEQSRLYLENKQQTLDMPSWTVFVDNLVGTLPVEQLFPLFDIIRSLLLNQAVSDFYVHDPTPLVNIINLVHRHPAKATWLMILRIACNIFSNPTLSTTHFTSNLAASHRSQLTQLVITSLLAEDGQIRQAAASLAYNCSTIIATERQKKEEGTFVGMAEQEDDDWQVELSSAMVDALTKEIDEEIVHRLLAAIAKCLFLAPPHTSSVANLLSALDIKSIIEEKKTSKVIVSTKVLGLARDIIELVQLDEQE</sequence>
<dbReference type="InterPro" id="IPR013766">
    <property type="entry name" value="Thioredoxin_domain"/>
</dbReference>
<dbReference type="GO" id="GO:0008233">
    <property type="term" value="F:peptidase activity"/>
    <property type="evidence" value="ECO:0007669"/>
    <property type="project" value="UniProtKB-KW"/>
</dbReference>
<evidence type="ECO:0000313" key="9">
    <source>
        <dbReference type="Proteomes" id="UP000253551"/>
    </source>
</evidence>
<evidence type="ECO:0000313" key="8">
    <source>
        <dbReference type="EMBL" id="RCH83412.1"/>
    </source>
</evidence>
<dbReference type="Gene3D" id="3.90.1720.30">
    <property type="entry name" value="PPPDE domains"/>
    <property type="match status" value="1"/>
</dbReference>
<evidence type="ECO:0000256" key="3">
    <source>
        <dbReference type="ARBA" id="ARBA00022801"/>
    </source>
</evidence>
<dbReference type="SUPFAM" id="SSF52833">
    <property type="entry name" value="Thioredoxin-like"/>
    <property type="match status" value="1"/>
</dbReference>
<comment type="similarity">
    <text evidence="1">Belongs to the DeSI family.</text>
</comment>
<proteinExistence type="inferred from homology"/>
<evidence type="ECO:0000259" key="6">
    <source>
        <dbReference type="PROSITE" id="PS51396"/>
    </source>
</evidence>
<comment type="caution">
    <text evidence="8">The sequence shown here is derived from an EMBL/GenBank/DDBJ whole genome shotgun (WGS) entry which is preliminary data.</text>
</comment>
<dbReference type="InterPro" id="IPR017937">
    <property type="entry name" value="Thioredoxin_CS"/>
</dbReference>
<evidence type="ECO:0000259" key="7">
    <source>
        <dbReference type="PROSITE" id="PS51858"/>
    </source>
</evidence>
<keyword evidence="4" id="KW-1015">Disulfide bond</keyword>
<evidence type="ECO:0008006" key="10">
    <source>
        <dbReference type="Google" id="ProtNLM"/>
    </source>
</evidence>
<evidence type="ECO:0000256" key="1">
    <source>
        <dbReference type="ARBA" id="ARBA00008140"/>
    </source>
</evidence>
<evidence type="ECO:0000256" key="4">
    <source>
        <dbReference type="ARBA" id="ARBA00023157"/>
    </source>
</evidence>
<dbReference type="CDD" id="cd02947">
    <property type="entry name" value="TRX_family"/>
    <property type="match status" value="1"/>
</dbReference>
<protein>
    <recommendedName>
        <fullName evidence="10">Thioredoxin domain-containing protein</fullName>
    </recommendedName>
</protein>
<keyword evidence="9" id="KW-1185">Reference proteome</keyword>
<dbReference type="AlphaFoldDB" id="A0A367J0E8"/>
<accession>A0A367J0E8</accession>
<dbReference type="PROSITE" id="PS00194">
    <property type="entry name" value="THIOREDOXIN_1"/>
    <property type="match status" value="1"/>
</dbReference>
<dbReference type="Pfam" id="PF08324">
    <property type="entry name" value="PUL"/>
    <property type="match status" value="1"/>
</dbReference>
<organism evidence="8 9">
    <name type="scientific">Rhizopus stolonifer</name>
    <name type="common">Rhizopus nigricans</name>
    <dbReference type="NCBI Taxonomy" id="4846"/>
    <lineage>
        <taxon>Eukaryota</taxon>
        <taxon>Fungi</taxon>
        <taxon>Fungi incertae sedis</taxon>
        <taxon>Mucoromycota</taxon>
        <taxon>Mucoromycotina</taxon>
        <taxon>Mucoromycetes</taxon>
        <taxon>Mucorales</taxon>
        <taxon>Mucorineae</taxon>
        <taxon>Rhizopodaceae</taxon>
        <taxon>Rhizopus</taxon>
    </lineage>
</organism>
<dbReference type="PANTHER" id="PTHR46115">
    <property type="entry name" value="THIOREDOXIN-LIKE PROTEIN 1"/>
    <property type="match status" value="1"/>
</dbReference>
<dbReference type="OrthoDB" id="21221at2759"/>
<feature type="domain" description="Thioredoxin" evidence="5">
    <location>
        <begin position="84"/>
        <end position="210"/>
    </location>
</feature>
<evidence type="ECO:0000259" key="5">
    <source>
        <dbReference type="PROSITE" id="PS51352"/>
    </source>
</evidence>
<dbReference type="Pfam" id="PF00085">
    <property type="entry name" value="Thioredoxin"/>
    <property type="match status" value="1"/>
</dbReference>
<evidence type="ECO:0000256" key="2">
    <source>
        <dbReference type="ARBA" id="ARBA00022670"/>
    </source>
</evidence>
<reference evidence="8 9" key="1">
    <citation type="journal article" date="2018" name="G3 (Bethesda)">
        <title>Phylogenetic and Phylogenomic Definition of Rhizopus Species.</title>
        <authorList>
            <person name="Gryganskyi A.P."/>
            <person name="Golan J."/>
            <person name="Dolatabadi S."/>
            <person name="Mondo S."/>
            <person name="Robb S."/>
            <person name="Idnurm A."/>
            <person name="Muszewska A."/>
            <person name="Steczkiewicz K."/>
            <person name="Masonjones S."/>
            <person name="Liao H.L."/>
            <person name="Gajdeczka M.T."/>
            <person name="Anike F."/>
            <person name="Vuek A."/>
            <person name="Anishchenko I.M."/>
            <person name="Voigt K."/>
            <person name="de Hoog G.S."/>
            <person name="Smith M.E."/>
            <person name="Heitman J."/>
            <person name="Vilgalys R."/>
            <person name="Stajich J.E."/>
        </authorList>
    </citation>
    <scope>NUCLEOTIDE SEQUENCE [LARGE SCALE GENOMIC DNA]</scope>
    <source>
        <strain evidence="8 9">LSU 92-RS-03</strain>
    </source>
</reference>